<dbReference type="Pfam" id="PF06629">
    <property type="entry name" value="MipA"/>
    <property type="match status" value="1"/>
</dbReference>
<name>A0AAI9SD66_9BURK</name>
<evidence type="ECO:0000313" key="8">
    <source>
        <dbReference type="Proteomes" id="UP000469462"/>
    </source>
</evidence>
<dbReference type="GO" id="GO:0009252">
    <property type="term" value="P:peptidoglycan biosynthetic process"/>
    <property type="evidence" value="ECO:0007669"/>
    <property type="project" value="TreeGrafter"/>
</dbReference>
<evidence type="ECO:0000256" key="4">
    <source>
        <dbReference type="ARBA" id="ARBA00023136"/>
    </source>
</evidence>
<evidence type="ECO:0000256" key="2">
    <source>
        <dbReference type="ARBA" id="ARBA00005722"/>
    </source>
</evidence>
<dbReference type="AlphaFoldDB" id="A0AAI9SD66"/>
<evidence type="ECO:0000256" key="6">
    <source>
        <dbReference type="SAM" id="SignalP"/>
    </source>
</evidence>
<keyword evidence="3 6" id="KW-0732">Signal</keyword>
<keyword evidence="8" id="KW-1185">Reference proteome</keyword>
<dbReference type="EMBL" id="WEHW01000005">
    <property type="protein sequence ID" value="KAB7652264.1"/>
    <property type="molecule type" value="Genomic_DNA"/>
</dbReference>
<keyword evidence="5" id="KW-0998">Cell outer membrane</keyword>
<proteinExistence type="inferred from homology"/>
<comment type="subcellular location">
    <subcellularLocation>
        <location evidence="1">Cell outer membrane</location>
    </subcellularLocation>
</comment>
<reference evidence="7 8" key="1">
    <citation type="submission" date="2019-10" db="EMBL/GenBank/DDBJ databases">
        <title>Genome diversity of Sutterella seckii.</title>
        <authorList>
            <person name="Chaplin A.V."/>
            <person name="Sokolova S.R."/>
            <person name="Mosin K.A."/>
            <person name="Ivanova E.L."/>
            <person name="Kochetkova T.O."/>
            <person name="Goltsov A.Y."/>
            <person name="Trofimov D.Y."/>
            <person name="Efimov B.A."/>
        </authorList>
    </citation>
    <scope>NUCLEOTIDE SEQUENCE [LARGE SCALE GENOMIC DNA]</scope>
    <source>
        <strain evidence="7 8">ASD3426</strain>
    </source>
</reference>
<feature type="chain" id="PRO_5042541169" evidence="6">
    <location>
        <begin position="24"/>
        <end position="250"/>
    </location>
</feature>
<evidence type="ECO:0000256" key="3">
    <source>
        <dbReference type="ARBA" id="ARBA00022729"/>
    </source>
</evidence>
<keyword evidence="4" id="KW-0472">Membrane</keyword>
<evidence type="ECO:0000313" key="7">
    <source>
        <dbReference type="EMBL" id="KAB7652264.1"/>
    </source>
</evidence>
<dbReference type="PANTHER" id="PTHR38776:SF1">
    <property type="entry name" value="MLTA-INTERACTING PROTEIN-RELATED"/>
    <property type="match status" value="1"/>
</dbReference>
<accession>A0AAI9SD66</accession>
<dbReference type="GO" id="GO:0009279">
    <property type="term" value="C:cell outer membrane"/>
    <property type="evidence" value="ECO:0007669"/>
    <property type="project" value="UniProtKB-SubCell"/>
</dbReference>
<dbReference type="InterPro" id="IPR010583">
    <property type="entry name" value="MipA"/>
</dbReference>
<comment type="caution">
    <text evidence="7">The sequence shown here is derived from an EMBL/GenBank/DDBJ whole genome shotgun (WGS) entry which is preliminary data.</text>
</comment>
<dbReference type="Proteomes" id="UP000469462">
    <property type="component" value="Unassembled WGS sequence"/>
</dbReference>
<feature type="signal peptide" evidence="6">
    <location>
        <begin position="1"/>
        <end position="23"/>
    </location>
</feature>
<protein>
    <submittedName>
        <fullName evidence="7">MipA/OmpV family protein</fullName>
    </submittedName>
</protein>
<dbReference type="SUPFAM" id="SSF103515">
    <property type="entry name" value="Autotransporter"/>
    <property type="match status" value="1"/>
</dbReference>
<gene>
    <name evidence="7" type="ORF">GBM96_03000</name>
</gene>
<dbReference type="PANTHER" id="PTHR38776">
    <property type="entry name" value="MLTA-INTERACTING PROTEIN-RELATED"/>
    <property type="match status" value="1"/>
</dbReference>
<evidence type="ECO:0000256" key="5">
    <source>
        <dbReference type="ARBA" id="ARBA00023237"/>
    </source>
</evidence>
<evidence type="ECO:0000256" key="1">
    <source>
        <dbReference type="ARBA" id="ARBA00004442"/>
    </source>
</evidence>
<dbReference type="InterPro" id="IPR036709">
    <property type="entry name" value="Autotransporte_beta_dom_sf"/>
</dbReference>
<organism evidence="7 8">
    <name type="scientific">Sutterella seckii</name>
    <dbReference type="NCBI Taxonomy" id="1944635"/>
    <lineage>
        <taxon>Bacteria</taxon>
        <taxon>Pseudomonadati</taxon>
        <taxon>Pseudomonadota</taxon>
        <taxon>Betaproteobacteria</taxon>
        <taxon>Burkholderiales</taxon>
        <taxon>Sutterellaceae</taxon>
        <taxon>Sutterella</taxon>
    </lineage>
</organism>
<sequence length="250" mass="27104">MKKTFVSGTVALMLAAAAGAAAAGSFSLGAATFVNFPVYKDADPQWYPLPVVQYEGDHFYVNGIEGGAYLFKQGGHSLRLGVSWMPMYFKTDRSDNAAVRKLDDRKTSLAGMLSYQWAGNFGKISAGIKADVLGESDGVLVGADYSYDFRFSKLVVTPSIGVLWANDKFNDYYFGISKNEAARSGLDEYHPDSGLAYTAGVKTSYAIDNHWVAFGTVGAMRLSDEVKDSPMTESSAVNWTVGAGIMYRFD</sequence>
<dbReference type="RefSeq" id="WP_139688814.1">
    <property type="nucleotide sequence ID" value="NZ_WEHW01000005.1"/>
</dbReference>
<comment type="similarity">
    <text evidence="2">Belongs to the MipA/OmpV family.</text>
</comment>